<feature type="transmembrane region" description="Helical" evidence="2">
    <location>
        <begin position="29"/>
        <end position="51"/>
    </location>
</feature>
<keyword evidence="2" id="KW-0812">Transmembrane</keyword>
<gene>
    <name evidence="3" type="ORF">K2173_021431</name>
</gene>
<evidence type="ECO:0000313" key="3">
    <source>
        <dbReference type="EMBL" id="KAJ8770784.1"/>
    </source>
</evidence>
<keyword evidence="2" id="KW-0472">Membrane</keyword>
<accession>A0AAV8TXM7</accession>
<sequence>MDFSDFDIVKAEKASAMRSYNQLPNLTRLFRVIEFCLALLCLSWASTRVPFAVRISREVFRRVAGIVSNPLFVFMLCNAIVATLFVKSKRFCGENPAASNAETELYEEFIKNSEHRCPKSLSENPPSHTTLSLSLGTDDTLYQDKEIISLVNVVTNTCVEERNNDFDDRGLSSGSESDLSSDSDHPKVYRRSMSDNGKTKNSEKVKHKLRRLETEKCRKMVTSADEKQCPEDELSEEEFQRAVDDFIARHLMFRRQESLAIVLQKE</sequence>
<protein>
    <recommendedName>
        <fullName evidence="5">DUF4408 domain-containing protein</fullName>
    </recommendedName>
</protein>
<feature type="transmembrane region" description="Helical" evidence="2">
    <location>
        <begin position="63"/>
        <end position="86"/>
    </location>
</feature>
<dbReference type="AlphaFoldDB" id="A0AAV8TXM7"/>
<organism evidence="3 4">
    <name type="scientific">Erythroxylum novogranatense</name>
    <dbReference type="NCBI Taxonomy" id="1862640"/>
    <lineage>
        <taxon>Eukaryota</taxon>
        <taxon>Viridiplantae</taxon>
        <taxon>Streptophyta</taxon>
        <taxon>Embryophyta</taxon>
        <taxon>Tracheophyta</taxon>
        <taxon>Spermatophyta</taxon>
        <taxon>Magnoliopsida</taxon>
        <taxon>eudicotyledons</taxon>
        <taxon>Gunneridae</taxon>
        <taxon>Pentapetalae</taxon>
        <taxon>rosids</taxon>
        <taxon>fabids</taxon>
        <taxon>Malpighiales</taxon>
        <taxon>Erythroxylaceae</taxon>
        <taxon>Erythroxylum</taxon>
    </lineage>
</organism>
<keyword evidence="4" id="KW-1185">Reference proteome</keyword>
<dbReference type="Proteomes" id="UP001159364">
    <property type="component" value="Linkage Group LG03"/>
</dbReference>
<feature type="compositionally biased region" description="Low complexity" evidence="1">
    <location>
        <begin position="171"/>
        <end position="180"/>
    </location>
</feature>
<evidence type="ECO:0000256" key="2">
    <source>
        <dbReference type="SAM" id="Phobius"/>
    </source>
</evidence>
<reference evidence="3 4" key="1">
    <citation type="submission" date="2021-09" db="EMBL/GenBank/DDBJ databases">
        <title>Genomic insights and catalytic innovation underlie evolution of tropane alkaloids biosynthesis.</title>
        <authorList>
            <person name="Wang Y.-J."/>
            <person name="Tian T."/>
            <person name="Huang J.-P."/>
            <person name="Huang S.-X."/>
        </authorList>
    </citation>
    <scope>NUCLEOTIDE SEQUENCE [LARGE SCALE GENOMIC DNA]</scope>
    <source>
        <strain evidence="3">KIB-2018</strain>
        <tissue evidence="3">Leaf</tissue>
    </source>
</reference>
<name>A0AAV8TXM7_9ROSI</name>
<evidence type="ECO:0000313" key="4">
    <source>
        <dbReference type="Proteomes" id="UP001159364"/>
    </source>
</evidence>
<keyword evidence="2" id="KW-1133">Transmembrane helix</keyword>
<evidence type="ECO:0008006" key="5">
    <source>
        <dbReference type="Google" id="ProtNLM"/>
    </source>
</evidence>
<proteinExistence type="predicted"/>
<dbReference type="PANTHER" id="PTHR33640">
    <property type="entry name" value="TRANSMEMBRANE PROTEIN"/>
    <property type="match status" value="1"/>
</dbReference>
<comment type="caution">
    <text evidence="3">The sequence shown here is derived from an EMBL/GenBank/DDBJ whole genome shotgun (WGS) entry which is preliminary data.</text>
</comment>
<dbReference type="EMBL" id="JAIWQS010000003">
    <property type="protein sequence ID" value="KAJ8770784.1"/>
    <property type="molecule type" value="Genomic_DNA"/>
</dbReference>
<feature type="region of interest" description="Disordered" evidence="1">
    <location>
        <begin position="165"/>
        <end position="207"/>
    </location>
</feature>
<evidence type="ECO:0000256" key="1">
    <source>
        <dbReference type="SAM" id="MobiDB-lite"/>
    </source>
</evidence>
<dbReference type="PANTHER" id="PTHR33640:SF3">
    <property type="entry name" value="DUF4408 DOMAIN-CONTAINING PROTEIN"/>
    <property type="match status" value="1"/>
</dbReference>